<dbReference type="NCBIfam" id="TIGR00281">
    <property type="entry name" value="SMC-Scp complex subunit ScpB"/>
    <property type="match status" value="1"/>
</dbReference>
<protein>
    <submittedName>
        <fullName evidence="5">SMC-Scp complex subunit ScpB</fullName>
    </submittedName>
</protein>
<organism evidence="5 6">
    <name type="scientific">Sandaracinobacteroides saxicola</name>
    <dbReference type="NCBI Taxonomy" id="2759707"/>
    <lineage>
        <taxon>Bacteria</taxon>
        <taxon>Pseudomonadati</taxon>
        <taxon>Pseudomonadota</taxon>
        <taxon>Alphaproteobacteria</taxon>
        <taxon>Sphingomonadales</taxon>
        <taxon>Sphingosinicellaceae</taxon>
        <taxon>Sandaracinobacteroides</taxon>
    </lineage>
</organism>
<dbReference type="Pfam" id="PF04079">
    <property type="entry name" value="SMC_ScpB"/>
    <property type="match status" value="1"/>
</dbReference>
<dbReference type="GO" id="GO:0051304">
    <property type="term" value="P:chromosome separation"/>
    <property type="evidence" value="ECO:0007669"/>
    <property type="project" value="InterPro"/>
</dbReference>
<evidence type="ECO:0000313" key="6">
    <source>
        <dbReference type="Proteomes" id="UP000515292"/>
    </source>
</evidence>
<evidence type="ECO:0000256" key="1">
    <source>
        <dbReference type="ARBA" id="ARBA00022490"/>
    </source>
</evidence>
<keyword evidence="4" id="KW-0131">Cell cycle</keyword>
<keyword evidence="6" id="KW-1185">Reference proteome</keyword>
<sequence>MSDTYTRRVEAVLFAAAEPLRAEDIRSYAGDGDLGAALADLAAHYGARGVQLVERGGRWLFQTAPDLADILRRTREEPKKLSRAALETLAIIAYHEPATRAEIEDIRGVAINKGTLDVLMEAGWVRPAGRRETPGRPLQYASTPAFLAHFGLASRRDLPGIAELKAAGLLEALAGDTISDAPLETVAQAG</sequence>
<gene>
    <name evidence="5" type="primary">scpB</name>
    <name evidence="5" type="ORF">H3309_00205</name>
</gene>
<evidence type="ECO:0000256" key="2">
    <source>
        <dbReference type="ARBA" id="ARBA00022618"/>
    </source>
</evidence>
<evidence type="ECO:0000256" key="3">
    <source>
        <dbReference type="ARBA" id="ARBA00022829"/>
    </source>
</evidence>
<dbReference type="PIRSF" id="PIRSF019345">
    <property type="entry name" value="ScpB"/>
    <property type="match status" value="1"/>
</dbReference>
<dbReference type="KEGG" id="sand:H3309_00205"/>
<dbReference type="GO" id="GO:0051301">
    <property type="term" value="P:cell division"/>
    <property type="evidence" value="ECO:0007669"/>
    <property type="project" value="UniProtKB-KW"/>
</dbReference>
<proteinExistence type="predicted"/>
<name>A0A7G5IHY3_9SPHN</name>
<dbReference type="PANTHER" id="PTHR34298">
    <property type="entry name" value="SEGREGATION AND CONDENSATION PROTEIN B"/>
    <property type="match status" value="1"/>
</dbReference>
<evidence type="ECO:0000313" key="5">
    <source>
        <dbReference type="EMBL" id="QMW22975.1"/>
    </source>
</evidence>
<dbReference type="Proteomes" id="UP000515292">
    <property type="component" value="Chromosome"/>
</dbReference>
<dbReference type="EMBL" id="CP059851">
    <property type="protein sequence ID" value="QMW22975.1"/>
    <property type="molecule type" value="Genomic_DNA"/>
</dbReference>
<dbReference type="RefSeq" id="WP_182296377.1">
    <property type="nucleotide sequence ID" value="NZ_CP059851.1"/>
</dbReference>
<dbReference type="InterPro" id="IPR036388">
    <property type="entry name" value="WH-like_DNA-bd_sf"/>
</dbReference>
<keyword evidence="2" id="KW-0132">Cell division</keyword>
<dbReference type="InterPro" id="IPR005234">
    <property type="entry name" value="ScpB_csome_segregation"/>
</dbReference>
<dbReference type="Gene3D" id="1.10.10.10">
    <property type="entry name" value="Winged helix-like DNA-binding domain superfamily/Winged helix DNA-binding domain"/>
    <property type="match status" value="2"/>
</dbReference>
<dbReference type="SUPFAM" id="SSF46785">
    <property type="entry name" value="Winged helix' DNA-binding domain"/>
    <property type="match status" value="2"/>
</dbReference>
<accession>A0A7G5IHY3</accession>
<dbReference type="AlphaFoldDB" id="A0A7G5IHY3"/>
<dbReference type="PANTHER" id="PTHR34298:SF2">
    <property type="entry name" value="SEGREGATION AND CONDENSATION PROTEIN B"/>
    <property type="match status" value="1"/>
</dbReference>
<keyword evidence="1" id="KW-0963">Cytoplasm</keyword>
<reference evidence="5 6" key="1">
    <citation type="submission" date="2020-07" db="EMBL/GenBank/DDBJ databases">
        <title>Complete genome sequence for Sandaracinobacter sp. M6.</title>
        <authorList>
            <person name="Tang Y."/>
            <person name="Liu Q."/>
            <person name="Guo Z."/>
            <person name="Lei P."/>
            <person name="Huang B."/>
        </authorList>
    </citation>
    <scope>NUCLEOTIDE SEQUENCE [LARGE SCALE GENOMIC DNA]</scope>
    <source>
        <strain evidence="5 6">M6</strain>
    </source>
</reference>
<keyword evidence="3" id="KW-0159">Chromosome partition</keyword>
<dbReference type="InterPro" id="IPR036390">
    <property type="entry name" value="WH_DNA-bd_sf"/>
</dbReference>
<evidence type="ECO:0000256" key="4">
    <source>
        <dbReference type="ARBA" id="ARBA00023306"/>
    </source>
</evidence>